<dbReference type="Proteomes" id="UP000629098">
    <property type="component" value="Unassembled WGS sequence"/>
</dbReference>
<organism evidence="1 2">
    <name type="scientific">Iningainema tapete BLCC-T55</name>
    <dbReference type="NCBI Taxonomy" id="2748662"/>
    <lineage>
        <taxon>Bacteria</taxon>
        <taxon>Bacillati</taxon>
        <taxon>Cyanobacteriota</taxon>
        <taxon>Cyanophyceae</taxon>
        <taxon>Nostocales</taxon>
        <taxon>Scytonemataceae</taxon>
        <taxon>Iningainema tapete</taxon>
    </lineage>
</organism>
<accession>A0A8J7BYX9</accession>
<evidence type="ECO:0000313" key="1">
    <source>
        <dbReference type="EMBL" id="MBD2774798.1"/>
    </source>
</evidence>
<gene>
    <name evidence="1" type="ORF">ICL16_22690</name>
</gene>
<evidence type="ECO:0000313" key="2">
    <source>
        <dbReference type="Proteomes" id="UP000629098"/>
    </source>
</evidence>
<dbReference type="AlphaFoldDB" id="A0A8J7BYX9"/>
<reference evidence="1" key="1">
    <citation type="submission" date="2020-09" db="EMBL/GenBank/DDBJ databases">
        <title>Iningainema tapete sp. nov. (Scytonemataceae, Cyanobacteria) from greenhouses in central Florida (USA) produces two types of nodularin with biosynthetic potential for microcystin-LR and anabaenopeptins.</title>
        <authorList>
            <person name="Berthold D.E."/>
            <person name="Lefler F.W."/>
            <person name="Huang I.-S."/>
            <person name="Abdulla H."/>
            <person name="Zimba P.V."/>
            <person name="Laughinghouse H.D. IV."/>
        </authorList>
    </citation>
    <scope>NUCLEOTIDE SEQUENCE</scope>
    <source>
        <strain evidence="1">BLCCT55</strain>
    </source>
</reference>
<keyword evidence="2" id="KW-1185">Reference proteome</keyword>
<proteinExistence type="predicted"/>
<protein>
    <submittedName>
        <fullName evidence="1">Uncharacterized protein</fullName>
    </submittedName>
</protein>
<sequence length="116" mass="12643">MNYPNETDFWEILNKNLVNELLTKPIPTEFGINYNLANVVDSLTVGINIQPNSSGVPYPRSTTVTGIPSSKNAIVPLSASVLIPNSVSASVPEPRVLFGLDVLTLIGLRRRKLLLN</sequence>
<dbReference type="RefSeq" id="WP_190832284.1">
    <property type="nucleotide sequence ID" value="NZ_CAWPPI010000072.1"/>
</dbReference>
<name>A0A8J7BYX9_9CYAN</name>
<comment type="caution">
    <text evidence="1">The sequence shown here is derived from an EMBL/GenBank/DDBJ whole genome shotgun (WGS) entry which is preliminary data.</text>
</comment>
<dbReference type="EMBL" id="JACXAE010000072">
    <property type="protein sequence ID" value="MBD2774798.1"/>
    <property type="molecule type" value="Genomic_DNA"/>
</dbReference>